<evidence type="ECO:0000256" key="1">
    <source>
        <dbReference type="SAM" id="MobiDB-lite"/>
    </source>
</evidence>
<dbReference type="Proteomes" id="UP001059295">
    <property type="component" value="Chromosome"/>
</dbReference>
<organism evidence="2 3">
    <name type="scientific">Alistipes ihumii AP11</name>
    <dbReference type="NCBI Taxonomy" id="1211813"/>
    <lineage>
        <taxon>Bacteria</taxon>
        <taxon>Pseudomonadati</taxon>
        <taxon>Bacteroidota</taxon>
        <taxon>Bacteroidia</taxon>
        <taxon>Bacteroidales</taxon>
        <taxon>Rikenellaceae</taxon>
        <taxon>Alistipes</taxon>
    </lineage>
</organism>
<feature type="compositionally biased region" description="Basic and acidic residues" evidence="1">
    <location>
        <begin position="72"/>
        <end position="81"/>
    </location>
</feature>
<evidence type="ECO:0000313" key="2">
    <source>
        <dbReference type="EMBL" id="UWN58004.1"/>
    </source>
</evidence>
<proteinExistence type="predicted"/>
<accession>A0ABY5V2Y6</accession>
<keyword evidence="3" id="KW-1185">Reference proteome</keyword>
<evidence type="ECO:0000313" key="3">
    <source>
        <dbReference type="Proteomes" id="UP001059295"/>
    </source>
</evidence>
<protein>
    <submittedName>
        <fullName evidence="2">Uncharacterized protein</fullName>
    </submittedName>
</protein>
<name>A0ABY5V2Y6_9BACT</name>
<dbReference type="EMBL" id="CP102294">
    <property type="protein sequence ID" value="UWN58004.1"/>
    <property type="molecule type" value="Genomic_DNA"/>
</dbReference>
<feature type="region of interest" description="Disordered" evidence="1">
    <location>
        <begin position="72"/>
        <end position="107"/>
    </location>
</feature>
<sequence length="226" mass="24091">MRKEILDALKAKFTGVSDAILGRIADKLAKTATTAEQVATAVEGVTFQQVLESYGDSRATEAQQTAVSNYEKKHGLKDGKQVKGGASAEHNDEPDNQHGNGDNDTPAWAKAIIDGQKSLSDRLAAIEGDKVTASRKQKFDAIIGKLPEDLRKPYARTDIKSISDEEFDTLLSEVGTEVEELAKTANARGAVFGRPATGGATKTTTNGVKEATDEEAQRVVDGMNIG</sequence>
<gene>
    <name evidence="2" type="ORF">NQ491_04290</name>
</gene>
<dbReference type="GeneID" id="82890926"/>
<reference evidence="2" key="1">
    <citation type="journal article" date="2022" name="Cell">
        <title>Design, construction, and in vivo augmentation of a complex gut microbiome.</title>
        <authorList>
            <person name="Cheng A.G."/>
            <person name="Ho P.Y."/>
            <person name="Aranda-Diaz A."/>
            <person name="Jain S."/>
            <person name="Yu F.B."/>
            <person name="Meng X."/>
            <person name="Wang M."/>
            <person name="Iakiviak M."/>
            <person name="Nagashima K."/>
            <person name="Zhao A."/>
            <person name="Murugkar P."/>
            <person name="Patil A."/>
            <person name="Atabakhsh K."/>
            <person name="Weakley A."/>
            <person name="Yan J."/>
            <person name="Brumbaugh A.R."/>
            <person name="Higginbottom S."/>
            <person name="Dimas A."/>
            <person name="Shiver A.L."/>
            <person name="Deutschbauer A."/>
            <person name="Neff N."/>
            <person name="Sonnenburg J.L."/>
            <person name="Huang K.C."/>
            <person name="Fischbach M.A."/>
        </authorList>
    </citation>
    <scope>NUCLEOTIDE SEQUENCE</scope>
    <source>
        <strain evidence="2">AP11</strain>
    </source>
</reference>
<dbReference type="RefSeq" id="WP_019246356.1">
    <property type="nucleotide sequence ID" value="NZ_CAPH01000015.1"/>
</dbReference>